<dbReference type="PANTHER" id="PTHR46623:SF6">
    <property type="entry name" value="ALPHA_BETA-HYDROLASES SUPERFAMILY PROTEIN"/>
    <property type="match status" value="1"/>
</dbReference>
<dbReference type="EMBL" id="VZZK01000003">
    <property type="protein sequence ID" value="KAB1080893.1"/>
    <property type="molecule type" value="Genomic_DNA"/>
</dbReference>
<dbReference type="AlphaFoldDB" id="A0A6L3T2U6"/>
<comment type="caution">
    <text evidence="2">The sequence shown here is derived from an EMBL/GenBank/DDBJ whole genome shotgun (WGS) entry which is preliminary data.</text>
</comment>
<evidence type="ECO:0000259" key="1">
    <source>
        <dbReference type="Pfam" id="PF01738"/>
    </source>
</evidence>
<proteinExistence type="predicted"/>
<dbReference type="GO" id="GO:0016787">
    <property type="term" value="F:hydrolase activity"/>
    <property type="evidence" value="ECO:0007669"/>
    <property type="project" value="InterPro"/>
</dbReference>
<dbReference type="Pfam" id="PF01738">
    <property type="entry name" value="DLH"/>
    <property type="match status" value="1"/>
</dbReference>
<reference evidence="2 3" key="1">
    <citation type="submission" date="2019-09" db="EMBL/GenBank/DDBJ databases">
        <title>YIM 48816 draft genome.</title>
        <authorList>
            <person name="Jiang L."/>
        </authorList>
    </citation>
    <scope>NUCLEOTIDE SEQUENCE [LARGE SCALE GENOMIC DNA]</scope>
    <source>
        <strain evidence="2 3">YIM 48816</strain>
    </source>
</reference>
<dbReference type="PANTHER" id="PTHR46623">
    <property type="entry name" value="CARBOXYMETHYLENEBUTENOLIDASE-RELATED"/>
    <property type="match status" value="1"/>
</dbReference>
<keyword evidence="3" id="KW-1185">Reference proteome</keyword>
<dbReference type="InterPro" id="IPR029058">
    <property type="entry name" value="AB_hydrolase_fold"/>
</dbReference>
<accession>A0A6L3T2U6</accession>
<dbReference type="InterPro" id="IPR051049">
    <property type="entry name" value="Dienelactone_hydrolase-like"/>
</dbReference>
<evidence type="ECO:0000313" key="2">
    <source>
        <dbReference type="EMBL" id="KAB1080893.1"/>
    </source>
</evidence>
<feature type="domain" description="Dienelactone hydrolase" evidence="1">
    <location>
        <begin position="29"/>
        <end position="205"/>
    </location>
</feature>
<evidence type="ECO:0000313" key="3">
    <source>
        <dbReference type="Proteomes" id="UP000474159"/>
    </source>
</evidence>
<dbReference type="Gene3D" id="3.40.50.1820">
    <property type="entry name" value="alpha/beta hydrolase"/>
    <property type="match status" value="1"/>
</dbReference>
<protein>
    <submittedName>
        <fullName evidence="2">Prolyl oligopeptidase family serine peptidase</fullName>
    </submittedName>
</protein>
<organism evidence="2 3">
    <name type="scientific">Methylobacterium soli</name>
    <dbReference type="NCBI Taxonomy" id="553447"/>
    <lineage>
        <taxon>Bacteria</taxon>
        <taxon>Pseudomonadati</taxon>
        <taxon>Pseudomonadota</taxon>
        <taxon>Alphaproteobacteria</taxon>
        <taxon>Hyphomicrobiales</taxon>
        <taxon>Methylobacteriaceae</taxon>
        <taxon>Methylobacterium</taxon>
    </lineage>
</organism>
<dbReference type="InterPro" id="IPR002925">
    <property type="entry name" value="Dienelactn_hydro"/>
</dbReference>
<dbReference type="RefSeq" id="WP_150997525.1">
    <property type="nucleotide sequence ID" value="NZ_BPQY01000638.1"/>
</dbReference>
<sequence>MQSLTSGGRRIEVEWFAASGGSAEIARGSSARPAVLLLHGADGLTYAEGYRLAARTIAASGYHIAFVHYLDRTGDRRVAYGRLQQDFPLWAESVRDAVEWLADQPDTDAQRLGIVGISLGAALAFTTAAVEPRVRAIVDYFGPLPDELARERPRLPPTLILHGGVDPIVPVSHARALERLLQEQGTPHEIRIYEGQGHALTDSAQLDAAARVTRFLGRHLQAASAEGATGFAGA</sequence>
<dbReference type="OrthoDB" id="9771666at2"/>
<name>A0A6L3T2U6_9HYPH</name>
<dbReference type="SUPFAM" id="SSF53474">
    <property type="entry name" value="alpha/beta-Hydrolases"/>
    <property type="match status" value="1"/>
</dbReference>
<gene>
    <name evidence="2" type="ORF">F6X53_04175</name>
</gene>
<dbReference type="Proteomes" id="UP000474159">
    <property type="component" value="Unassembled WGS sequence"/>
</dbReference>